<dbReference type="VEuPathDB" id="ToxoDB:BESB_055500"/>
<keyword evidence="3" id="KW-1185">Reference proteome</keyword>
<feature type="region of interest" description="Disordered" evidence="1">
    <location>
        <begin position="817"/>
        <end position="836"/>
    </location>
</feature>
<feature type="compositionally biased region" description="Low complexity" evidence="1">
    <location>
        <begin position="9"/>
        <end position="27"/>
    </location>
</feature>
<organism evidence="2 3">
    <name type="scientific">Besnoitia besnoiti</name>
    <name type="common">Apicomplexan protozoan</name>
    <dbReference type="NCBI Taxonomy" id="94643"/>
    <lineage>
        <taxon>Eukaryota</taxon>
        <taxon>Sar</taxon>
        <taxon>Alveolata</taxon>
        <taxon>Apicomplexa</taxon>
        <taxon>Conoidasida</taxon>
        <taxon>Coccidia</taxon>
        <taxon>Eucoccidiorida</taxon>
        <taxon>Eimeriorina</taxon>
        <taxon>Sarcocystidae</taxon>
        <taxon>Besnoitia</taxon>
    </lineage>
</organism>
<evidence type="ECO:0000313" key="2">
    <source>
        <dbReference type="EMBL" id="PFH35899.1"/>
    </source>
</evidence>
<feature type="compositionally biased region" description="Low complexity" evidence="1">
    <location>
        <begin position="417"/>
        <end position="429"/>
    </location>
</feature>
<name>A0A2A9MDE8_BESBE</name>
<feature type="region of interest" description="Disordered" evidence="1">
    <location>
        <begin position="1006"/>
        <end position="1037"/>
    </location>
</feature>
<feature type="region of interest" description="Disordered" evidence="1">
    <location>
        <begin position="277"/>
        <end position="324"/>
    </location>
</feature>
<reference evidence="2 3" key="1">
    <citation type="submission" date="2017-09" db="EMBL/GenBank/DDBJ databases">
        <title>Genome sequencing of Besnoitia besnoiti strain Bb-Ger1.</title>
        <authorList>
            <person name="Schares G."/>
            <person name="Venepally P."/>
            <person name="Lorenzi H.A."/>
        </authorList>
    </citation>
    <scope>NUCLEOTIDE SEQUENCE [LARGE SCALE GENOMIC DNA]</scope>
    <source>
        <strain evidence="2 3">Bb-Ger1</strain>
    </source>
</reference>
<dbReference type="Proteomes" id="UP000224006">
    <property type="component" value="Chromosome IV"/>
</dbReference>
<feature type="compositionally biased region" description="Low complexity" evidence="1">
    <location>
        <begin position="58"/>
        <end position="68"/>
    </location>
</feature>
<feature type="region of interest" description="Disordered" evidence="1">
    <location>
        <begin position="53"/>
        <end position="110"/>
    </location>
</feature>
<dbReference type="OrthoDB" id="347654at2759"/>
<protein>
    <submittedName>
        <fullName evidence="2">Uncharacterized protein</fullName>
    </submittedName>
</protein>
<dbReference type="KEGG" id="bbes:BESB_055500"/>
<feature type="compositionally biased region" description="Low complexity" evidence="1">
    <location>
        <begin position="309"/>
        <end position="319"/>
    </location>
</feature>
<dbReference type="GeneID" id="40310479"/>
<gene>
    <name evidence="2" type="ORF">BESB_055500</name>
</gene>
<sequence>MIADTGRPSCQAADSESAQAARAAHSSPDAEERPFFHQWQVPEGVAADCRAPHASANGAARTSLAGASAAGGGDWSRSQGAAAAAPAGAPAASKDASAAPGSLSQEESASSCVWVQDGGGESLSSPFASYSRQSSVRRGCSLQSALDSTTASSRSSGRSTPPLSTTRSSPGSSLSKLRPGLPTSAACSPVYTPLPGAPRCVCAEAACLQGDGRWLGAPQARGRWGAEPDRASPPIRNAWGLFALSAEVLDAPVPDGLPRVFAGLCPRRPRVCPPDEGPFPPSAPLADARRDNCTGTPLKGAARPARVSAEPADAPGEAAPDPETDAELVCRALLRTATWGRPSEWRRPSAARGAPGRPVVIPVPVVASVVSGVHTVQMVSVPAGSVPGGFAGGSERRCECPGFSGKTSWDGKHEVEILSSSSTSDSGETISDDEASEEEAKPSSGGGRREVDQLRKARESFEEIDRRRAARALQARLHLASADALRIRGQRLKRKRRRSSEEGLSEGAMPEFSDEEWSQHRASLLDCVISLPSFEQTLLQSGCYGTTYCVPNSVEDMLGPHAREVFGRLSEFRQQHQRGASRIECTWHSPNYFRGRDLVQHIKGHLERRLADGMSPFFEHEDVALSFPSSSKHPLSQLTTIKDRHFRHLEEPLPVGAARYPVAIWGGKEAVRVSRERMGGGGLVVAGQRACRREGARQSAQPFGEPDIDPALKKSPSAATIHQGTLMVLGVQTGEFLTDAEMREAIKEAQPAAVIEGLRTVDAVPWLVCPLYLEKQLESFLSPVLRNHDATQFAFASSRSSSGRGLAGSSLRLLAAPGDNEGEEAERDRAHKARATHPAQSVGTVPLYGLEFSSVRKFNCLSFLLHTGQKSSKDPTCRFAAWSKWPLMKETVMTHLVMLDGWPIYVVTNNPEVDILPGDELCLNMHRFRPYLPNTWYYTHDLNHRRRIFVEAQRENIVTPGYTCPLWNQKALLSGICLCVEDLQDDEGDDGRTRAASTPSARLGLCGVETSGGSPKGADKSAQKGMRPNGAKPQGSVHASGLAVGFTNRAADTLPAYGELIKRFVFPNILKRT</sequence>
<feature type="region of interest" description="Disordered" evidence="1">
    <location>
        <begin position="141"/>
        <end position="179"/>
    </location>
</feature>
<accession>A0A2A9MDE8</accession>
<feature type="region of interest" description="Disordered" evidence="1">
    <location>
        <begin position="491"/>
        <end position="513"/>
    </location>
</feature>
<dbReference type="RefSeq" id="XP_029219908.1">
    <property type="nucleotide sequence ID" value="XM_029363985.1"/>
</dbReference>
<feature type="region of interest" description="Disordered" evidence="1">
    <location>
        <begin position="1"/>
        <end position="39"/>
    </location>
</feature>
<comment type="caution">
    <text evidence="2">The sequence shown here is derived from an EMBL/GenBank/DDBJ whole genome shotgun (WGS) entry which is preliminary data.</text>
</comment>
<evidence type="ECO:0000313" key="3">
    <source>
        <dbReference type="Proteomes" id="UP000224006"/>
    </source>
</evidence>
<feature type="compositionally biased region" description="Low complexity" evidence="1">
    <location>
        <begin position="144"/>
        <end position="179"/>
    </location>
</feature>
<dbReference type="AlphaFoldDB" id="A0A2A9MDE8"/>
<feature type="compositionally biased region" description="Low complexity" evidence="1">
    <location>
        <begin position="80"/>
        <end position="102"/>
    </location>
</feature>
<dbReference type="EMBL" id="NWUJ01000004">
    <property type="protein sequence ID" value="PFH35899.1"/>
    <property type="molecule type" value="Genomic_DNA"/>
</dbReference>
<evidence type="ECO:0000256" key="1">
    <source>
        <dbReference type="SAM" id="MobiDB-lite"/>
    </source>
</evidence>
<feature type="region of interest" description="Disordered" evidence="1">
    <location>
        <begin position="417"/>
        <end position="454"/>
    </location>
</feature>
<proteinExistence type="predicted"/>